<accession>A0AAW2BMJ8</accession>
<organism evidence="6 7">
    <name type="scientific">Lithocarpus litseifolius</name>
    <dbReference type="NCBI Taxonomy" id="425828"/>
    <lineage>
        <taxon>Eukaryota</taxon>
        <taxon>Viridiplantae</taxon>
        <taxon>Streptophyta</taxon>
        <taxon>Embryophyta</taxon>
        <taxon>Tracheophyta</taxon>
        <taxon>Spermatophyta</taxon>
        <taxon>Magnoliopsida</taxon>
        <taxon>eudicotyledons</taxon>
        <taxon>Gunneridae</taxon>
        <taxon>Pentapetalae</taxon>
        <taxon>rosids</taxon>
        <taxon>fabids</taxon>
        <taxon>Fagales</taxon>
        <taxon>Fagaceae</taxon>
        <taxon>Lithocarpus</taxon>
    </lineage>
</organism>
<keyword evidence="3" id="KW-0804">Transcription</keyword>
<protein>
    <recommendedName>
        <fullName evidence="5">NAC domain-containing protein</fullName>
    </recommendedName>
</protein>
<dbReference type="InterPro" id="IPR003441">
    <property type="entry name" value="NAC-dom"/>
</dbReference>
<keyword evidence="7" id="KW-1185">Reference proteome</keyword>
<evidence type="ECO:0000256" key="4">
    <source>
        <dbReference type="ARBA" id="ARBA00023242"/>
    </source>
</evidence>
<dbReference type="GO" id="GO:0003677">
    <property type="term" value="F:DNA binding"/>
    <property type="evidence" value="ECO:0007669"/>
    <property type="project" value="UniProtKB-KW"/>
</dbReference>
<dbReference type="GO" id="GO:0006355">
    <property type="term" value="P:regulation of DNA-templated transcription"/>
    <property type="evidence" value="ECO:0007669"/>
    <property type="project" value="InterPro"/>
</dbReference>
<dbReference type="AlphaFoldDB" id="A0AAW2BMJ8"/>
<dbReference type="Pfam" id="PF02365">
    <property type="entry name" value="NAM"/>
    <property type="match status" value="1"/>
</dbReference>
<dbReference type="Proteomes" id="UP001459277">
    <property type="component" value="Unassembled WGS sequence"/>
</dbReference>
<evidence type="ECO:0000256" key="2">
    <source>
        <dbReference type="ARBA" id="ARBA00023125"/>
    </source>
</evidence>
<reference evidence="6 7" key="1">
    <citation type="submission" date="2024-01" db="EMBL/GenBank/DDBJ databases">
        <title>A telomere-to-telomere, gap-free genome of sweet tea (Lithocarpus litseifolius).</title>
        <authorList>
            <person name="Zhou J."/>
        </authorList>
    </citation>
    <scope>NUCLEOTIDE SEQUENCE [LARGE SCALE GENOMIC DNA]</scope>
    <source>
        <strain evidence="6">Zhou-2022a</strain>
        <tissue evidence="6">Leaf</tissue>
    </source>
</reference>
<evidence type="ECO:0000256" key="1">
    <source>
        <dbReference type="ARBA" id="ARBA00023015"/>
    </source>
</evidence>
<gene>
    <name evidence="6" type="ORF">SO802_032237</name>
</gene>
<keyword evidence="1" id="KW-0805">Transcription regulation</keyword>
<evidence type="ECO:0000256" key="3">
    <source>
        <dbReference type="ARBA" id="ARBA00023163"/>
    </source>
</evidence>
<comment type="caution">
    <text evidence="6">The sequence shown here is derived from an EMBL/GenBank/DDBJ whole genome shotgun (WGS) entry which is preliminary data.</text>
</comment>
<evidence type="ECO:0000313" key="6">
    <source>
        <dbReference type="EMBL" id="KAK9987286.1"/>
    </source>
</evidence>
<evidence type="ECO:0000259" key="5">
    <source>
        <dbReference type="PROSITE" id="PS51005"/>
    </source>
</evidence>
<dbReference type="InterPro" id="IPR036093">
    <property type="entry name" value="NAC_dom_sf"/>
</dbReference>
<proteinExistence type="predicted"/>
<dbReference type="SUPFAM" id="SSF101941">
    <property type="entry name" value="NAC domain"/>
    <property type="match status" value="1"/>
</dbReference>
<keyword evidence="4" id="KW-0539">Nucleus</keyword>
<feature type="domain" description="NAC" evidence="5">
    <location>
        <begin position="6"/>
        <end position="77"/>
    </location>
</feature>
<dbReference type="EMBL" id="JAZDWU010000011">
    <property type="protein sequence ID" value="KAK9987286.1"/>
    <property type="molecule type" value="Genomic_DNA"/>
</dbReference>
<name>A0AAW2BMJ8_9ROSI</name>
<sequence length="77" mass="9068">MPRICLPLRFKFQPTDRDLVSVYLLPKFRGENLPADFIRFSDDVYEKPPSESVLIPRLCLGMTKETDEFHKEDHTDL</sequence>
<dbReference type="PROSITE" id="PS51005">
    <property type="entry name" value="NAC"/>
    <property type="match status" value="1"/>
</dbReference>
<evidence type="ECO:0000313" key="7">
    <source>
        <dbReference type="Proteomes" id="UP001459277"/>
    </source>
</evidence>
<keyword evidence="2" id="KW-0238">DNA-binding</keyword>